<dbReference type="AlphaFoldDB" id="A0A4P9YWI5"/>
<dbReference type="OrthoDB" id="242910at2759"/>
<dbReference type="EMBL" id="KZ990788">
    <property type="protein sequence ID" value="RKP23661.1"/>
    <property type="molecule type" value="Genomic_DNA"/>
</dbReference>
<evidence type="ECO:0000256" key="1">
    <source>
        <dbReference type="ARBA" id="ARBA00012513"/>
    </source>
</evidence>
<dbReference type="EC" id="2.7.11.1" evidence="1"/>
<evidence type="ECO:0000256" key="4">
    <source>
        <dbReference type="ARBA" id="ARBA00022737"/>
    </source>
</evidence>
<dbReference type="PROSITE" id="PS50082">
    <property type="entry name" value="WD_REPEATS_2"/>
    <property type="match status" value="1"/>
</dbReference>
<dbReference type="GO" id="GO:0006623">
    <property type="term" value="P:protein targeting to vacuole"/>
    <property type="evidence" value="ECO:0007669"/>
    <property type="project" value="TreeGrafter"/>
</dbReference>
<evidence type="ECO:0000256" key="5">
    <source>
        <dbReference type="ARBA" id="ARBA00022741"/>
    </source>
</evidence>
<evidence type="ECO:0000256" key="2">
    <source>
        <dbReference type="ARBA" id="ARBA00022527"/>
    </source>
</evidence>
<accession>A0A4P9YWI5</accession>
<dbReference type="GO" id="GO:0045324">
    <property type="term" value="P:late endosome to vacuole transport"/>
    <property type="evidence" value="ECO:0007669"/>
    <property type="project" value="InterPro"/>
</dbReference>
<dbReference type="Gene3D" id="1.25.10.10">
    <property type="entry name" value="Leucine-rich Repeat Variant"/>
    <property type="match status" value="1"/>
</dbReference>
<keyword evidence="5" id="KW-0547">Nucleotide-binding</keyword>
<dbReference type="SUPFAM" id="SSF50978">
    <property type="entry name" value="WD40 repeat-like"/>
    <property type="match status" value="1"/>
</dbReference>
<proteinExistence type="predicted"/>
<keyword evidence="4" id="KW-0677">Repeat</keyword>
<dbReference type="InterPro" id="IPR011989">
    <property type="entry name" value="ARM-like"/>
</dbReference>
<protein>
    <recommendedName>
        <fullName evidence="1">non-specific serine/threonine protein kinase</fullName>
        <ecNumber evidence="1">2.7.11.1</ecNumber>
    </recommendedName>
</protein>
<sequence length="511" mass="56408">MALSTLQSQLQDHAVTLLVDPDSTVRRALLGGMTRLCVALGRRRANDLLLSHMLTYLNDNDWLLRCAFFETIVGVATFVGGRSLEEYILPLMVQSLADAEEYVIERVLSAMASLTSLGLFQKSTVRELVSTVAPLMCHPNDWIRWGAISFVLTCGKLFTLPDFWSILYPIIRPMLANDITELDQTHLMAALKPPLSRALFDLALTWAGKSKSFANVIGQSGNVDRVVNSHLTQPTRQLAEDDQYMEKLQHMGMTVDDEKKLHRMRKYITKLVESKQNIADMEAGQPVSVFLRNVGVTARTTFLTSPWEANPSEDKAAKLVCLDESTETLSPKVEAKTSVNNTNAEAKLEMPLQESLADTISVMELTLEEPPSNPVDDPSLLDTTKSLPPGALVAHLTEHTAAVNQVCLAPDHAFFATCSDDGTVKIWDCSRLGRHFDNTSRSTYYELEGPVKCMTFIEGRHCIAAAASNGAIHVFRVDYKGGSSAPQYGRCHSVFEFSLEGEQPADNGVLV</sequence>
<evidence type="ECO:0000313" key="10">
    <source>
        <dbReference type="EMBL" id="RKP23661.1"/>
    </source>
</evidence>
<dbReference type="InterPro" id="IPR036322">
    <property type="entry name" value="WD40_repeat_dom_sf"/>
</dbReference>
<dbReference type="PANTHER" id="PTHR17583">
    <property type="entry name" value="PHOSPHOINOSITIDE 3-KINASE REGULATORY SUBUNIT 4"/>
    <property type="match status" value="1"/>
</dbReference>
<keyword evidence="2" id="KW-0723">Serine/threonine-protein kinase</keyword>
<dbReference type="GO" id="GO:0005770">
    <property type="term" value="C:late endosome"/>
    <property type="evidence" value="ECO:0007669"/>
    <property type="project" value="TreeGrafter"/>
</dbReference>
<evidence type="ECO:0000259" key="9">
    <source>
        <dbReference type="Pfam" id="PF22956"/>
    </source>
</evidence>
<evidence type="ECO:0000256" key="6">
    <source>
        <dbReference type="ARBA" id="ARBA00022777"/>
    </source>
</evidence>
<keyword evidence="8" id="KW-0853">WD repeat</keyword>
<dbReference type="PANTHER" id="PTHR17583:SF0">
    <property type="entry name" value="PHOSPHOINOSITIDE 3-KINASE REGULATORY SUBUNIT 4"/>
    <property type="match status" value="1"/>
</dbReference>
<evidence type="ECO:0000256" key="3">
    <source>
        <dbReference type="ARBA" id="ARBA00022679"/>
    </source>
</evidence>
<dbReference type="Gene3D" id="2.130.10.10">
    <property type="entry name" value="YVTN repeat-like/Quinoprotein amine dehydrogenase"/>
    <property type="match status" value="1"/>
</dbReference>
<reference evidence="11" key="1">
    <citation type="journal article" date="2018" name="Nat. Microbiol.">
        <title>Leveraging single-cell genomics to expand the fungal tree of life.</title>
        <authorList>
            <person name="Ahrendt S.R."/>
            <person name="Quandt C.A."/>
            <person name="Ciobanu D."/>
            <person name="Clum A."/>
            <person name="Salamov A."/>
            <person name="Andreopoulos B."/>
            <person name="Cheng J.F."/>
            <person name="Woyke T."/>
            <person name="Pelin A."/>
            <person name="Henrissat B."/>
            <person name="Reynolds N.K."/>
            <person name="Benny G.L."/>
            <person name="Smith M.E."/>
            <person name="James T.Y."/>
            <person name="Grigoriev I.V."/>
        </authorList>
    </citation>
    <scope>NUCLEOTIDE SEQUENCE [LARGE SCALE GENOMIC DNA]</scope>
    <source>
        <strain evidence="11">Benny S71-1</strain>
    </source>
</reference>
<organism evidence="10 11">
    <name type="scientific">Syncephalis pseudoplumigaleata</name>
    <dbReference type="NCBI Taxonomy" id="1712513"/>
    <lineage>
        <taxon>Eukaryota</taxon>
        <taxon>Fungi</taxon>
        <taxon>Fungi incertae sedis</taxon>
        <taxon>Zoopagomycota</taxon>
        <taxon>Zoopagomycotina</taxon>
        <taxon>Zoopagomycetes</taxon>
        <taxon>Zoopagales</taxon>
        <taxon>Piptocephalidaceae</taxon>
        <taxon>Syncephalis</taxon>
    </lineage>
</organism>
<dbReference type="PROSITE" id="PS50294">
    <property type="entry name" value="WD_REPEATS_REGION"/>
    <property type="match status" value="1"/>
</dbReference>
<feature type="domain" description="Phosphatase 2A Regulatory Subunit A helical" evidence="9">
    <location>
        <begin position="3"/>
        <end position="203"/>
    </location>
</feature>
<dbReference type="Pfam" id="PF22956">
    <property type="entry name" value="VPS15-like_hel"/>
    <property type="match status" value="1"/>
</dbReference>
<dbReference type="GO" id="GO:0005524">
    <property type="term" value="F:ATP binding"/>
    <property type="evidence" value="ECO:0007669"/>
    <property type="project" value="UniProtKB-KW"/>
</dbReference>
<dbReference type="GO" id="GO:0016236">
    <property type="term" value="P:macroautophagy"/>
    <property type="evidence" value="ECO:0007669"/>
    <property type="project" value="InterPro"/>
</dbReference>
<name>A0A4P9YWI5_9FUNG</name>
<keyword evidence="7" id="KW-0067">ATP-binding</keyword>
<evidence type="ECO:0000313" key="11">
    <source>
        <dbReference type="Proteomes" id="UP000278143"/>
    </source>
</evidence>
<dbReference type="GO" id="GO:0034271">
    <property type="term" value="C:phosphatidylinositol 3-kinase complex, class III, type I"/>
    <property type="evidence" value="ECO:0007669"/>
    <property type="project" value="TreeGrafter"/>
</dbReference>
<dbReference type="GO" id="GO:0004674">
    <property type="term" value="F:protein serine/threonine kinase activity"/>
    <property type="evidence" value="ECO:0007669"/>
    <property type="project" value="UniProtKB-KW"/>
</dbReference>
<feature type="repeat" description="WD" evidence="8">
    <location>
        <begin position="396"/>
        <end position="428"/>
    </location>
</feature>
<keyword evidence="11" id="KW-1185">Reference proteome</keyword>
<keyword evidence="3" id="KW-0808">Transferase</keyword>
<dbReference type="InterPro" id="IPR045162">
    <property type="entry name" value="Vps15-like"/>
</dbReference>
<evidence type="ECO:0000256" key="8">
    <source>
        <dbReference type="PROSITE-ProRule" id="PRU00221"/>
    </source>
</evidence>
<dbReference type="SMART" id="SM00320">
    <property type="entry name" value="WD40"/>
    <property type="match status" value="2"/>
</dbReference>
<keyword evidence="6" id="KW-0418">Kinase</keyword>
<gene>
    <name evidence="10" type="ORF">SYNPS1DRAFT_24272</name>
</gene>
<dbReference type="SUPFAM" id="SSF48371">
    <property type="entry name" value="ARM repeat"/>
    <property type="match status" value="1"/>
</dbReference>
<dbReference type="Pfam" id="PF00400">
    <property type="entry name" value="WD40"/>
    <property type="match status" value="1"/>
</dbReference>
<dbReference type="InterPro" id="IPR015943">
    <property type="entry name" value="WD40/YVTN_repeat-like_dom_sf"/>
</dbReference>
<dbReference type="InterPro" id="IPR016024">
    <property type="entry name" value="ARM-type_fold"/>
</dbReference>
<dbReference type="Proteomes" id="UP000278143">
    <property type="component" value="Unassembled WGS sequence"/>
</dbReference>
<dbReference type="InterPro" id="IPR055231">
    <property type="entry name" value="2AA_helical"/>
</dbReference>
<dbReference type="GO" id="GO:0034272">
    <property type="term" value="C:phosphatidylinositol 3-kinase complex, class III, type II"/>
    <property type="evidence" value="ECO:0007669"/>
    <property type="project" value="TreeGrafter"/>
</dbReference>
<dbReference type="InterPro" id="IPR001680">
    <property type="entry name" value="WD40_rpt"/>
</dbReference>
<evidence type="ECO:0000256" key="7">
    <source>
        <dbReference type="ARBA" id="ARBA00022840"/>
    </source>
</evidence>
<dbReference type="GO" id="GO:0071561">
    <property type="term" value="C:nucleus-vacuole junction"/>
    <property type="evidence" value="ECO:0007669"/>
    <property type="project" value="TreeGrafter"/>
</dbReference>